<feature type="compositionally biased region" description="Basic and acidic residues" evidence="1">
    <location>
        <begin position="14"/>
        <end position="29"/>
    </location>
</feature>
<protein>
    <submittedName>
        <fullName evidence="3">Uncharacterized protein</fullName>
    </submittedName>
</protein>
<evidence type="ECO:0000256" key="1">
    <source>
        <dbReference type="SAM" id="MobiDB-lite"/>
    </source>
</evidence>
<dbReference type="OrthoDB" id="10295229at2759"/>
<name>A0A8A1LZI8_AJECA</name>
<dbReference type="VEuPathDB" id="FungiDB:I7I51_08593"/>
<feature type="region of interest" description="Disordered" evidence="1">
    <location>
        <begin position="1"/>
        <end position="29"/>
    </location>
</feature>
<dbReference type="Proteomes" id="UP000663671">
    <property type="component" value="Chromosome 2"/>
</dbReference>
<sequence>MTISILRDSSPRNNRREYQRPHSKWREREQLSLSPAHMDLYFSVVEKRLATSIAFVWVFYRFGMAVVKLLRKYLNRSAARRRQVHRSSRVAQDSQTTETSNANAGQT</sequence>
<keyword evidence="2" id="KW-1133">Transmembrane helix</keyword>
<feature type="region of interest" description="Disordered" evidence="1">
    <location>
        <begin position="79"/>
        <end position="107"/>
    </location>
</feature>
<reference evidence="3" key="1">
    <citation type="submission" date="2021-01" db="EMBL/GenBank/DDBJ databases">
        <title>Chromosome-level genome assembly of a human fungal pathogen reveals clustering of transcriptionally co-regulated genes.</title>
        <authorList>
            <person name="Voorhies M."/>
            <person name="Cohen S."/>
            <person name="Shea T.P."/>
            <person name="Petrus S."/>
            <person name="Munoz J.F."/>
            <person name="Poplawski S."/>
            <person name="Goldman W.E."/>
            <person name="Michael T."/>
            <person name="Cuomo C.A."/>
            <person name="Sil A."/>
            <person name="Beyhan S."/>
        </authorList>
    </citation>
    <scope>NUCLEOTIDE SEQUENCE</scope>
    <source>
        <strain evidence="3">WU24</strain>
    </source>
</reference>
<feature type="compositionally biased region" description="Basic residues" evidence="1">
    <location>
        <begin position="79"/>
        <end position="88"/>
    </location>
</feature>
<feature type="compositionally biased region" description="Polar residues" evidence="1">
    <location>
        <begin position="89"/>
        <end position="107"/>
    </location>
</feature>
<dbReference type="EMBL" id="CP069109">
    <property type="protein sequence ID" value="QSS59161.1"/>
    <property type="molecule type" value="Genomic_DNA"/>
</dbReference>
<keyword evidence="2" id="KW-0812">Transmembrane</keyword>
<gene>
    <name evidence="3" type="ORF">I7I51_08593</name>
</gene>
<evidence type="ECO:0000313" key="3">
    <source>
        <dbReference type="EMBL" id="QSS59161.1"/>
    </source>
</evidence>
<accession>A0A8A1LZI8</accession>
<proteinExistence type="predicted"/>
<evidence type="ECO:0000256" key="2">
    <source>
        <dbReference type="SAM" id="Phobius"/>
    </source>
</evidence>
<evidence type="ECO:0000313" key="4">
    <source>
        <dbReference type="Proteomes" id="UP000663671"/>
    </source>
</evidence>
<dbReference type="AlphaFoldDB" id="A0A8A1LZI8"/>
<keyword evidence="2" id="KW-0472">Membrane</keyword>
<feature type="transmembrane region" description="Helical" evidence="2">
    <location>
        <begin position="49"/>
        <end position="70"/>
    </location>
</feature>
<organism evidence="3 4">
    <name type="scientific">Ajellomyces capsulatus</name>
    <name type="common">Darling's disease fungus</name>
    <name type="synonym">Histoplasma capsulatum</name>
    <dbReference type="NCBI Taxonomy" id="5037"/>
    <lineage>
        <taxon>Eukaryota</taxon>
        <taxon>Fungi</taxon>
        <taxon>Dikarya</taxon>
        <taxon>Ascomycota</taxon>
        <taxon>Pezizomycotina</taxon>
        <taxon>Eurotiomycetes</taxon>
        <taxon>Eurotiomycetidae</taxon>
        <taxon>Onygenales</taxon>
        <taxon>Ajellomycetaceae</taxon>
        <taxon>Histoplasma</taxon>
    </lineage>
</organism>